<keyword evidence="1" id="KW-0472">Membrane</keyword>
<sequence>MNSNVQIGGHSGAALGVVVETGTTAVTGKFYAIQVLAEAEFSTLTENGKTGDAMTGFAIPAGTIIYNGLGITAFTLASGKVRAYKMQ</sequence>
<proteinExistence type="predicted"/>
<dbReference type="EMBL" id="LR796630">
    <property type="protein sequence ID" value="CAB4155821.1"/>
    <property type="molecule type" value="Genomic_DNA"/>
</dbReference>
<reference evidence="2" key="1">
    <citation type="submission" date="2020-04" db="EMBL/GenBank/DDBJ databases">
        <authorList>
            <person name="Chiriac C."/>
            <person name="Salcher M."/>
            <person name="Ghai R."/>
            <person name="Kavagutti S V."/>
        </authorList>
    </citation>
    <scope>NUCLEOTIDE SEQUENCE</scope>
</reference>
<keyword evidence="1" id="KW-0812">Transmembrane</keyword>
<accession>A0A6J5NE55</accession>
<protein>
    <submittedName>
        <fullName evidence="2">Uncharacterized protein</fullName>
    </submittedName>
</protein>
<name>A0A6J5NE55_9CAUD</name>
<organism evidence="2">
    <name type="scientific">uncultured Caudovirales phage</name>
    <dbReference type="NCBI Taxonomy" id="2100421"/>
    <lineage>
        <taxon>Viruses</taxon>
        <taxon>Duplodnaviria</taxon>
        <taxon>Heunggongvirae</taxon>
        <taxon>Uroviricota</taxon>
        <taxon>Caudoviricetes</taxon>
        <taxon>Peduoviridae</taxon>
        <taxon>Maltschvirus</taxon>
        <taxon>Maltschvirus maltsch</taxon>
    </lineage>
</organism>
<gene>
    <name evidence="2" type="ORF">UFOVP674_33</name>
</gene>
<evidence type="ECO:0000313" key="2">
    <source>
        <dbReference type="EMBL" id="CAB4155821.1"/>
    </source>
</evidence>
<evidence type="ECO:0000256" key="1">
    <source>
        <dbReference type="SAM" id="Phobius"/>
    </source>
</evidence>
<keyword evidence="1" id="KW-1133">Transmembrane helix</keyword>
<feature type="transmembrane region" description="Helical" evidence="1">
    <location>
        <begin position="57"/>
        <end position="77"/>
    </location>
</feature>